<evidence type="ECO:0000256" key="3">
    <source>
        <dbReference type="ARBA" id="ARBA00023125"/>
    </source>
</evidence>
<dbReference type="FunFam" id="1.10.10.10:FF:000001">
    <property type="entry name" value="LysR family transcriptional regulator"/>
    <property type="match status" value="1"/>
</dbReference>
<name>A0A6M8UIQ3_9GAMM</name>
<dbReference type="AlphaFoldDB" id="A0A6M8UIQ3"/>
<keyword evidence="3" id="KW-0238">DNA-binding</keyword>
<proteinExistence type="inferred from homology"/>
<evidence type="ECO:0000256" key="4">
    <source>
        <dbReference type="ARBA" id="ARBA00023163"/>
    </source>
</evidence>
<feature type="domain" description="HTH lysR-type" evidence="5">
    <location>
        <begin position="7"/>
        <end position="64"/>
    </location>
</feature>
<dbReference type="Proteomes" id="UP000505325">
    <property type="component" value="Chromosome"/>
</dbReference>
<accession>A0A6M8UIQ3</accession>
<evidence type="ECO:0000313" key="6">
    <source>
        <dbReference type="EMBL" id="QKJ86702.1"/>
    </source>
</evidence>
<dbReference type="Pfam" id="PF00126">
    <property type="entry name" value="HTH_1"/>
    <property type="match status" value="1"/>
</dbReference>
<dbReference type="GO" id="GO:0003700">
    <property type="term" value="F:DNA-binding transcription factor activity"/>
    <property type="evidence" value="ECO:0007669"/>
    <property type="project" value="InterPro"/>
</dbReference>
<dbReference type="KEGG" id="pmak:PMPD1_1752"/>
<dbReference type="InterPro" id="IPR005119">
    <property type="entry name" value="LysR_subst-bd"/>
</dbReference>
<dbReference type="InterPro" id="IPR000847">
    <property type="entry name" value="LysR_HTH_N"/>
</dbReference>
<dbReference type="SUPFAM" id="SSF46785">
    <property type="entry name" value="Winged helix' DNA-binding domain"/>
    <property type="match status" value="1"/>
</dbReference>
<reference evidence="6 7" key="1">
    <citation type="submission" date="2020-06" db="EMBL/GenBank/DDBJ databases">
        <title>Genome sequence of Paramixta manurensis strain PD-1.</title>
        <authorList>
            <person name="Lee C.W."/>
            <person name="Kim J."/>
        </authorList>
    </citation>
    <scope>NUCLEOTIDE SEQUENCE [LARGE SCALE GENOMIC DNA]</scope>
    <source>
        <strain evidence="6 7">PD-1</strain>
    </source>
</reference>
<sequence length="284" mass="31611">MNRLPLFSPQQLLSFIAVCETASFTRAAERVWLSQSTVSQQVRRLEELVGKPLLERSSHQVQLTEEGEKLLGYARRIIALNGEAHDALSDRWRDGVVRLGLPEDFAAPTTGLLAAFSRRHPHLRLDVTSGLSNALREAWKREELDIILLKQARGEKARAVRQEPLLWLDSAAHPTFEQTPVPLVLFPMNGLYREELCQTLDTLGRPWRISYSSASLAALVAASAAGLGITLLPASCRLPEHRVLGAEHGLPTIDNFELALFWHDNATPAQLALAEQLKTHCQLN</sequence>
<keyword evidence="7" id="KW-1185">Reference proteome</keyword>
<dbReference type="Pfam" id="PF03466">
    <property type="entry name" value="LysR_substrate"/>
    <property type="match status" value="1"/>
</dbReference>
<dbReference type="EMBL" id="CP054212">
    <property type="protein sequence ID" value="QKJ86702.1"/>
    <property type="molecule type" value="Genomic_DNA"/>
</dbReference>
<dbReference type="Gene3D" id="3.40.190.10">
    <property type="entry name" value="Periplasmic binding protein-like II"/>
    <property type="match status" value="2"/>
</dbReference>
<dbReference type="InterPro" id="IPR036388">
    <property type="entry name" value="WH-like_DNA-bd_sf"/>
</dbReference>
<evidence type="ECO:0000256" key="1">
    <source>
        <dbReference type="ARBA" id="ARBA00009437"/>
    </source>
</evidence>
<keyword evidence="4" id="KW-0804">Transcription</keyword>
<dbReference type="Gene3D" id="1.10.10.10">
    <property type="entry name" value="Winged helix-like DNA-binding domain superfamily/Winged helix DNA-binding domain"/>
    <property type="match status" value="1"/>
</dbReference>
<keyword evidence="2" id="KW-0805">Transcription regulation</keyword>
<dbReference type="PANTHER" id="PTHR30579">
    <property type="entry name" value="TRANSCRIPTIONAL REGULATOR"/>
    <property type="match status" value="1"/>
</dbReference>
<dbReference type="PROSITE" id="PS50931">
    <property type="entry name" value="HTH_LYSR"/>
    <property type="match status" value="1"/>
</dbReference>
<evidence type="ECO:0000256" key="2">
    <source>
        <dbReference type="ARBA" id="ARBA00023015"/>
    </source>
</evidence>
<dbReference type="PRINTS" id="PR00039">
    <property type="entry name" value="HTHLYSR"/>
</dbReference>
<evidence type="ECO:0000259" key="5">
    <source>
        <dbReference type="PROSITE" id="PS50931"/>
    </source>
</evidence>
<protein>
    <submittedName>
        <fullName evidence="6">LysR family transcriptional regulator</fullName>
    </submittedName>
</protein>
<organism evidence="6 7">
    <name type="scientific">Paramixta manurensis</name>
    <dbReference type="NCBI Taxonomy" id="2740817"/>
    <lineage>
        <taxon>Bacteria</taxon>
        <taxon>Pseudomonadati</taxon>
        <taxon>Pseudomonadota</taxon>
        <taxon>Gammaproteobacteria</taxon>
        <taxon>Enterobacterales</taxon>
        <taxon>Erwiniaceae</taxon>
        <taxon>Paramixta</taxon>
    </lineage>
</organism>
<evidence type="ECO:0000313" key="7">
    <source>
        <dbReference type="Proteomes" id="UP000505325"/>
    </source>
</evidence>
<dbReference type="GO" id="GO:0003677">
    <property type="term" value="F:DNA binding"/>
    <property type="evidence" value="ECO:0007669"/>
    <property type="project" value="UniProtKB-KW"/>
</dbReference>
<dbReference type="RefSeq" id="WP_173633703.1">
    <property type="nucleotide sequence ID" value="NZ_CP054212.1"/>
</dbReference>
<dbReference type="InterPro" id="IPR050176">
    <property type="entry name" value="LTTR"/>
</dbReference>
<dbReference type="SUPFAM" id="SSF53850">
    <property type="entry name" value="Periplasmic binding protein-like II"/>
    <property type="match status" value="1"/>
</dbReference>
<dbReference type="PANTHER" id="PTHR30579:SF7">
    <property type="entry name" value="HTH-TYPE TRANSCRIPTIONAL REGULATOR LRHA-RELATED"/>
    <property type="match status" value="1"/>
</dbReference>
<dbReference type="InterPro" id="IPR036390">
    <property type="entry name" value="WH_DNA-bd_sf"/>
</dbReference>
<gene>
    <name evidence="6" type="ORF">PMPD1_1752</name>
</gene>
<comment type="similarity">
    <text evidence="1">Belongs to the LysR transcriptional regulatory family.</text>
</comment>